<dbReference type="RefSeq" id="WP_018966977.1">
    <property type="nucleotide sequence ID" value="NZ_KB899212.1"/>
</dbReference>
<keyword evidence="2" id="KW-1185">Reference proteome</keyword>
<organism evidence="1 2">
    <name type="scientific">Hoylesella loescheii DSM 19665 = JCM 12249 = ATCC 15930</name>
    <dbReference type="NCBI Taxonomy" id="1122985"/>
    <lineage>
        <taxon>Bacteria</taxon>
        <taxon>Pseudomonadati</taxon>
        <taxon>Bacteroidota</taxon>
        <taxon>Bacteroidia</taxon>
        <taxon>Bacteroidales</taxon>
        <taxon>Prevotellaceae</taxon>
        <taxon>Hoylesella</taxon>
    </lineage>
</organism>
<dbReference type="EMBL" id="JNGW01000047">
    <property type="protein sequence ID" value="KDR52710.1"/>
    <property type="molecule type" value="Genomic_DNA"/>
</dbReference>
<proteinExistence type="predicted"/>
<dbReference type="PATRIC" id="fig|1122985.7.peg.1254"/>
<gene>
    <name evidence="1" type="ORF">HMPREF1991_01208</name>
</gene>
<reference evidence="1 2" key="1">
    <citation type="submission" date="2013-08" db="EMBL/GenBank/DDBJ databases">
        <authorList>
            <person name="Weinstock G."/>
            <person name="Sodergren E."/>
            <person name="Wylie T."/>
            <person name="Fulton L."/>
            <person name="Fulton R."/>
            <person name="Fronick C."/>
            <person name="O'Laughlin M."/>
            <person name="Godfrey J."/>
            <person name="Miner T."/>
            <person name="Herter B."/>
            <person name="Appelbaum E."/>
            <person name="Cordes M."/>
            <person name="Lek S."/>
            <person name="Wollam A."/>
            <person name="Pepin K.H."/>
            <person name="Palsikar V.B."/>
            <person name="Mitreva M."/>
            <person name="Wilson R.K."/>
        </authorList>
    </citation>
    <scope>NUCLEOTIDE SEQUENCE [LARGE SCALE GENOMIC DNA]</scope>
    <source>
        <strain evidence="1 2">ATCC 15930</strain>
    </source>
</reference>
<comment type="caution">
    <text evidence="1">The sequence shown here is derived from an EMBL/GenBank/DDBJ whole genome shotgun (WGS) entry which is preliminary data.</text>
</comment>
<dbReference type="AlphaFoldDB" id="A0A069QIT0"/>
<dbReference type="Proteomes" id="UP000027442">
    <property type="component" value="Unassembled WGS sequence"/>
</dbReference>
<sequence length="244" mass="27856">MKKELLIVVDKDYHNGLKSGFYPEMLTDDVNRRVEFVNPDEVTQPNFTLHTPPSFDDKDLYIKDSHSNVYVRMDDDNIEKLFITSQCNAVKEALVRMGAKRITIKKTVKDTDKEETELNGNAKHTLVKGAVHVGWDKSTSINLQGMISSEDPNREPKPFADVMAFINEHGLANDTFLTMLADRLRCDERLSGKEEMTVNWLCELKSSWNFAVDIKAKLVNAHADAMHKKEHIHEFTSVIEVDFG</sequence>
<accession>A0A069QIT0</accession>
<dbReference type="HOGENOM" id="CLU_1137252_0_0_10"/>
<evidence type="ECO:0000313" key="2">
    <source>
        <dbReference type="Proteomes" id="UP000027442"/>
    </source>
</evidence>
<evidence type="ECO:0000313" key="1">
    <source>
        <dbReference type="EMBL" id="KDR52710.1"/>
    </source>
</evidence>
<name>A0A069QIT0_HOYLO</name>
<protein>
    <submittedName>
        <fullName evidence="1">Uncharacterized protein</fullName>
    </submittedName>
</protein>